<name>A0A9X7U7U6_SPHYA</name>
<reference evidence="1 2" key="1">
    <citation type="submission" date="2020-07" db="EMBL/GenBank/DDBJ databases">
        <title>Whole genome sequence of Sphingobium yanoikuyae A3.</title>
        <authorList>
            <person name="Han S.-S."/>
        </authorList>
    </citation>
    <scope>NUCLEOTIDE SEQUENCE [LARGE SCALE GENOMIC DNA]</scope>
    <source>
        <strain evidence="1 2">A3</strain>
    </source>
</reference>
<evidence type="ECO:0000313" key="1">
    <source>
        <dbReference type="EMBL" id="QNG44720.1"/>
    </source>
</evidence>
<protein>
    <submittedName>
        <fullName evidence="1">Uncharacterized protein</fullName>
    </submittedName>
</protein>
<dbReference type="EMBL" id="CP060122">
    <property type="protein sequence ID" value="QNG44720.1"/>
    <property type="molecule type" value="Genomic_DNA"/>
</dbReference>
<proteinExistence type="predicted"/>
<organism evidence="1 2">
    <name type="scientific">Sphingobium yanoikuyae</name>
    <name type="common">Sphingomonas yanoikuyae</name>
    <dbReference type="NCBI Taxonomy" id="13690"/>
    <lineage>
        <taxon>Bacteria</taxon>
        <taxon>Pseudomonadati</taxon>
        <taxon>Pseudomonadota</taxon>
        <taxon>Alphaproteobacteria</taxon>
        <taxon>Sphingomonadales</taxon>
        <taxon>Sphingomonadaceae</taxon>
        <taxon>Sphingobium</taxon>
    </lineage>
</organism>
<sequence>MPITRSDMPEEKQWAAAARMLEVHGDDVGNVLLERVRSLMDAGEHREAKTWLDICDKVQRLYGGEGGA</sequence>
<accession>A0A9X7U7U6</accession>
<gene>
    <name evidence="1" type="ORF">H3V42_23180</name>
</gene>
<dbReference type="AlphaFoldDB" id="A0A9X7U7U6"/>
<evidence type="ECO:0000313" key="2">
    <source>
        <dbReference type="Proteomes" id="UP000515377"/>
    </source>
</evidence>
<dbReference type="Proteomes" id="UP000515377">
    <property type="component" value="Chromosome"/>
</dbReference>